<dbReference type="AlphaFoldDB" id="D2TGV9"/>
<evidence type="ECO:0000313" key="1">
    <source>
        <dbReference type="EMBL" id="CBG88122.1"/>
    </source>
</evidence>
<organism evidence="1 2">
    <name type="scientific">Citrobacter rodentium (strain ICC168)</name>
    <name type="common">Citrobacter freundii biotype 4280</name>
    <dbReference type="NCBI Taxonomy" id="637910"/>
    <lineage>
        <taxon>Bacteria</taxon>
        <taxon>Pseudomonadati</taxon>
        <taxon>Pseudomonadota</taxon>
        <taxon>Gammaproteobacteria</taxon>
        <taxon>Enterobacterales</taxon>
        <taxon>Enterobacteriaceae</taxon>
        <taxon>Citrobacter</taxon>
    </lineage>
</organism>
<gene>
    <name evidence="1" type="ordered locus">ROD_13581</name>
</gene>
<keyword evidence="2" id="KW-1185">Reference proteome</keyword>
<dbReference type="EMBL" id="FN543502">
    <property type="protein sequence ID" value="CBG88122.1"/>
    <property type="molecule type" value="Genomic_DNA"/>
</dbReference>
<dbReference type="HOGENOM" id="CLU_2895896_0_0_6"/>
<protein>
    <submittedName>
        <fullName evidence="1">Uncharacterized protein</fullName>
    </submittedName>
</protein>
<dbReference type="KEGG" id="cro:ROD_13581"/>
<dbReference type="Proteomes" id="UP000001889">
    <property type="component" value="Chromosome"/>
</dbReference>
<accession>D2TGV9</accession>
<sequence>MEFFNFRLLLGRLSSCPVAQNNDFISVQIFCDILVYKILLLTCIDFYWRQVFRQHADIAGTK</sequence>
<evidence type="ECO:0000313" key="2">
    <source>
        <dbReference type="Proteomes" id="UP000001889"/>
    </source>
</evidence>
<reference evidence="1 2" key="1">
    <citation type="journal article" date="2010" name="J. Bacteriol.">
        <title>The Citrobacter rodentium genome sequence reveals convergent evolution with human pathogenic Escherichia coli.</title>
        <authorList>
            <person name="Petty N.K."/>
            <person name="Bulgin R."/>
            <person name="Crepin V.F."/>
            <person name="Cerdeno-Tarraga A.M."/>
            <person name="Schroeder G.N."/>
            <person name="Quail M.A."/>
            <person name="Lennard N."/>
            <person name="Corton C."/>
            <person name="Barron A."/>
            <person name="Clark L."/>
            <person name="Toribio A.L."/>
            <person name="Parkhill J."/>
            <person name="Dougan G."/>
            <person name="Frankel G."/>
            <person name="Thomson N.R."/>
        </authorList>
    </citation>
    <scope>NUCLEOTIDE SEQUENCE [LARGE SCALE GENOMIC DNA]</scope>
    <source>
        <strain evidence="1 2">ICC168</strain>
    </source>
</reference>
<proteinExistence type="predicted"/>
<dbReference type="STRING" id="637910.ROD_13581"/>
<name>D2TGV9_CITRI</name>